<accession>A0A090Q3H1</accession>
<dbReference type="EMBL" id="BBML01000006">
    <property type="protein sequence ID" value="GAK97510.1"/>
    <property type="molecule type" value="Genomic_DNA"/>
</dbReference>
<gene>
    <name evidence="1" type="ORF">JCM19294_46</name>
</gene>
<evidence type="ECO:0000313" key="2">
    <source>
        <dbReference type="Proteomes" id="UP000029221"/>
    </source>
</evidence>
<proteinExistence type="predicted"/>
<reference evidence="1" key="1">
    <citation type="journal article" date="2014" name="Genome Announc.">
        <title>Draft Genome Sequences of Marine Flavobacterium Nonlabens Strains NR17, NR24, NR27, NR32, NR33, and Ara13.</title>
        <authorList>
            <person name="Nakanishi M."/>
            <person name="Meirelles P."/>
            <person name="Suzuki R."/>
            <person name="Takatani N."/>
            <person name="Mino S."/>
            <person name="Suda W."/>
            <person name="Oshima K."/>
            <person name="Hattori M."/>
            <person name="Ohkuma M."/>
            <person name="Hosokawa M."/>
            <person name="Miyashita K."/>
            <person name="Thompson F.L."/>
            <person name="Niwa A."/>
            <person name="Sawabe T."/>
            <person name="Sawabe T."/>
        </authorList>
    </citation>
    <scope>NUCLEOTIDE SEQUENCE [LARGE SCALE GENOMIC DNA]</scope>
    <source>
        <strain evidence="1">JCM 19294</strain>
    </source>
</reference>
<dbReference type="Proteomes" id="UP000029221">
    <property type="component" value="Unassembled WGS sequence"/>
</dbReference>
<protein>
    <submittedName>
        <fullName evidence="1">Uncharacterized protein</fullName>
    </submittedName>
</protein>
<organism evidence="1 2">
    <name type="scientific">Nonlabens tegetincola</name>
    <dbReference type="NCBI Taxonomy" id="323273"/>
    <lineage>
        <taxon>Bacteria</taxon>
        <taxon>Pseudomonadati</taxon>
        <taxon>Bacteroidota</taxon>
        <taxon>Flavobacteriia</taxon>
        <taxon>Flavobacteriales</taxon>
        <taxon>Flavobacteriaceae</taxon>
        <taxon>Nonlabens</taxon>
    </lineage>
</organism>
<dbReference type="AlphaFoldDB" id="A0A090Q3H1"/>
<evidence type="ECO:0000313" key="1">
    <source>
        <dbReference type="EMBL" id="GAK97510.1"/>
    </source>
</evidence>
<keyword evidence="2" id="KW-1185">Reference proteome</keyword>
<sequence>MVEDMVKAISLTSTKNRGKKVTHSRAFLLDGTCEIPFTISS</sequence>
<name>A0A090Q3H1_9FLAO</name>
<comment type="caution">
    <text evidence="1">The sequence shown here is derived from an EMBL/GenBank/DDBJ whole genome shotgun (WGS) entry which is preliminary data.</text>
</comment>